<dbReference type="GO" id="GO:0004089">
    <property type="term" value="F:carbonate dehydratase activity"/>
    <property type="evidence" value="ECO:0007669"/>
    <property type="project" value="UniProtKB-UniRule"/>
</dbReference>
<dbReference type="InterPro" id="IPR041891">
    <property type="entry name" value="Alpha_CA_prokaryot-like"/>
</dbReference>
<evidence type="ECO:0000256" key="5">
    <source>
        <dbReference type="ARBA" id="ARBA00022723"/>
    </source>
</evidence>
<keyword evidence="10" id="KW-0472">Membrane</keyword>
<evidence type="ECO:0000256" key="2">
    <source>
        <dbReference type="ARBA" id="ARBA00002904"/>
    </source>
</evidence>
<dbReference type="PROSITE" id="PS00162">
    <property type="entry name" value="ALPHA_CA_1"/>
    <property type="match status" value="1"/>
</dbReference>
<dbReference type="InterPro" id="IPR036398">
    <property type="entry name" value="CA_dom_sf"/>
</dbReference>
<comment type="similarity">
    <text evidence="3 9">Belongs to the alpha-carbonic anhydrase family.</text>
</comment>
<dbReference type="Pfam" id="PF00194">
    <property type="entry name" value="Carb_anhydrase"/>
    <property type="match status" value="1"/>
</dbReference>
<sequence length="492" mass="51810">MLGLFYIMAAATRATAAILLACLLAGHVQGCIELFGDSKDSLAAHTSATHWNYGFRGDDWKTGVDASGNPWVCLTGNRQSPLNLPHLTQPLELGPNAYRTQWTYGSINSNGTNTQVFNNGHTIQVQWAASALTSEVLITSRGGKVTDVLGMSAGGNDVVKRVRATPLQFHFHTDSEHAVDGAYFPLEMHIVHHVAQADLPGCPASGCYTVTGVMLALAEQDNPALDAIWEYMPEREGLYNNMGAGKSIDLNALLPADRTYISYEGSLTTPPCTEGLLWHVLTTPIPISLNQLRKYQTAVGLKDCTDGPAANATAPAATAGGRKMLSGHTHDHEESHGHKLLIQRGMKEGFQLISAAQAAQVTPVERGNGRTLLQAPLVAGEPVCEVVSFGFSNRNPQKANNRVIRLFTHPNSASLLGADAGAGTSGAADLRALTQATRDAVDDQKNLILGVGLGVGLGGTLLVLAALGAAVAVLKAGRSGSGAAHMDVHVAK</sequence>
<dbReference type="SMART" id="SM01057">
    <property type="entry name" value="Carb_anhydrase"/>
    <property type="match status" value="1"/>
</dbReference>
<dbReference type="Gene3D" id="3.10.200.10">
    <property type="entry name" value="Alpha carbonic anhydrase"/>
    <property type="match status" value="1"/>
</dbReference>
<evidence type="ECO:0000256" key="3">
    <source>
        <dbReference type="ARBA" id="ARBA00010718"/>
    </source>
</evidence>
<feature type="signal peptide" evidence="9">
    <location>
        <begin position="1"/>
        <end position="30"/>
    </location>
</feature>
<organism evidence="12">
    <name type="scientific">Chlamydomonas leiostraca</name>
    <dbReference type="NCBI Taxonomy" id="1034604"/>
    <lineage>
        <taxon>Eukaryota</taxon>
        <taxon>Viridiplantae</taxon>
        <taxon>Chlorophyta</taxon>
        <taxon>core chlorophytes</taxon>
        <taxon>Chlorophyceae</taxon>
        <taxon>CS clade</taxon>
        <taxon>Chlamydomonadales</taxon>
        <taxon>Chlamydomonadaceae</taxon>
        <taxon>Chlamydomonas</taxon>
    </lineage>
</organism>
<evidence type="ECO:0000256" key="10">
    <source>
        <dbReference type="SAM" id="Phobius"/>
    </source>
</evidence>
<comment type="function">
    <text evidence="2 9">Reversible hydration of carbon dioxide.</text>
</comment>
<dbReference type="EMBL" id="HBFB01016228">
    <property type="protein sequence ID" value="CAD8679500.1"/>
    <property type="molecule type" value="Transcribed_RNA"/>
</dbReference>
<keyword evidence="10" id="KW-0812">Transmembrane</keyword>
<gene>
    <name evidence="12" type="ORF">CLEI1391_LOCUS9080</name>
</gene>
<name>A0A7S0RK06_9CHLO</name>
<feature type="chain" id="PRO_5031598103" description="Carbonic anhydrase" evidence="9">
    <location>
        <begin position="31"/>
        <end position="492"/>
    </location>
</feature>
<dbReference type="EC" id="4.2.1.1" evidence="4 9"/>
<evidence type="ECO:0000256" key="1">
    <source>
        <dbReference type="ARBA" id="ARBA00001947"/>
    </source>
</evidence>
<dbReference type="PANTHER" id="PTHR18952">
    <property type="entry name" value="CARBONIC ANHYDRASE"/>
    <property type="match status" value="1"/>
</dbReference>
<comment type="cofactor">
    <cofactor evidence="1 9">
        <name>Zn(2+)</name>
        <dbReference type="ChEBI" id="CHEBI:29105"/>
    </cofactor>
</comment>
<keyword evidence="6 9" id="KW-0862">Zinc</keyword>
<keyword evidence="5 9" id="KW-0479">Metal-binding</keyword>
<comment type="catalytic activity">
    <reaction evidence="8 9">
        <text>hydrogencarbonate + H(+) = CO2 + H2O</text>
        <dbReference type="Rhea" id="RHEA:10748"/>
        <dbReference type="ChEBI" id="CHEBI:15377"/>
        <dbReference type="ChEBI" id="CHEBI:15378"/>
        <dbReference type="ChEBI" id="CHEBI:16526"/>
        <dbReference type="ChEBI" id="CHEBI:17544"/>
        <dbReference type="EC" id="4.2.1.1"/>
    </reaction>
</comment>
<keyword evidence="7 9" id="KW-0456">Lyase</keyword>
<keyword evidence="10" id="KW-1133">Transmembrane helix</keyword>
<dbReference type="SUPFAM" id="SSF51069">
    <property type="entry name" value="Carbonic anhydrase"/>
    <property type="match status" value="1"/>
</dbReference>
<dbReference type="GO" id="GO:0008270">
    <property type="term" value="F:zinc ion binding"/>
    <property type="evidence" value="ECO:0007669"/>
    <property type="project" value="UniProtKB-UniRule"/>
</dbReference>
<evidence type="ECO:0000313" key="12">
    <source>
        <dbReference type="EMBL" id="CAD8679500.1"/>
    </source>
</evidence>
<protein>
    <recommendedName>
        <fullName evidence="4 9">Carbonic anhydrase</fullName>
        <ecNumber evidence="4 9">4.2.1.1</ecNumber>
    </recommendedName>
</protein>
<evidence type="ECO:0000256" key="7">
    <source>
        <dbReference type="ARBA" id="ARBA00023239"/>
    </source>
</evidence>
<dbReference type="InterPro" id="IPR018338">
    <property type="entry name" value="Carbonic_anhydrase_a-class_CS"/>
</dbReference>
<evidence type="ECO:0000256" key="9">
    <source>
        <dbReference type="RuleBase" id="RU367011"/>
    </source>
</evidence>
<dbReference type="AlphaFoldDB" id="A0A7S0RK06"/>
<accession>A0A7S0RK06</accession>
<feature type="transmembrane region" description="Helical" evidence="10">
    <location>
        <begin position="447"/>
        <end position="474"/>
    </location>
</feature>
<feature type="domain" description="Alpha-carbonic anhydrase" evidence="11">
    <location>
        <begin position="49"/>
        <end position="328"/>
    </location>
</feature>
<dbReference type="PANTHER" id="PTHR18952:SF265">
    <property type="entry name" value="CARBONIC ANHYDRASE"/>
    <property type="match status" value="1"/>
</dbReference>
<reference evidence="12" key="1">
    <citation type="submission" date="2021-01" db="EMBL/GenBank/DDBJ databases">
        <authorList>
            <person name="Corre E."/>
            <person name="Pelletier E."/>
            <person name="Niang G."/>
            <person name="Scheremetjew M."/>
            <person name="Finn R."/>
            <person name="Kale V."/>
            <person name="Holt S."/>
            <person name="Cochrane G."/>
            <person name="Meng A."/>
            <person name="Brown T."/>
            <person name="Cohen L."/>
        </authorList>
    </citation>
    <scope>NUCLEOTIDE SEQUENCE</scope>
    <source>
        <strain evidence="12">SAG 11-49</strain>
    </source>
</reference>
<proteinExistence type="inferred from homology"/>
<evidence type="ECO:0000259" key="11">
    <source>
        <dbReference type="PROSITE" id="PS51144"/>
    </source>
</evidence>
<dbReference type="InterPro" id="IPR001148">
    <property type="entry name" value="CA_dom"/>
</dbReference>
<evidence type="ECO:0000256" key="4">
    <source>
        <dbReference type="ARBA" id="ARBA00012925"/>
    </source>
</evidence>
<evidence type="ECO:0000256" key="6">
    <source>
        <dbReference type="ARBA" id="ARBA00022833"/>
    </source>
</evidence>
<dbReference type="CDD" id="cd03124">
    <property type="entry name" value="alpha_CA_prokaryotic_like"/>
    <property type="match status" value="1"/>
</dbReference>
<dbReference type="PROSITE" id="PS51144">
    <property type="entry name" value="ALPHA_CA_2"/>
    <property type="match status" value="1"/>
</dbReference>
<keyword evidence="9" id="KW-0732">Signal</keyword>
<dbReference type="InterPro" id="IPR023561">
    <property type="entry name" value="Carbonic_anhydrase_a-class"/>
</dbReference>
<evidence type="ECO:0000256" key="8">
    <source>
        <dbReference type="ARBA" id="ARBA00048348"/>
    </source>
</evidence>